<dbReference type="EMBL" id="JAIWQS010000010">
    <property type="protein sequence ID" value="KAJ8752581.1"/>
    <property type="molecule type" value="Genomic_DNA"/>
</dbReference>
<evidence type="ECO:0000256" key="1">
    <source>
        <dbReference type="SAM" id="MobiDB-lite"/>
    </source>
</evidence>
<dbReference type="AlphaFoldDB" id="A0AAV8SKQ8"/>
<reference evidence="2 3" key="1">
    <citation type="submission" date="2021-09" db="EMBL/GenBank/DDBJ databases">
        <title>Genomic insights and catalytic innovation underlie evolution of tropane alkaloids biosynthesis.</title>
        <authorList>
            <person name="Wang Y.-J."/>
            <person name="Tian T."/>
            <person name="Huang J.-P."/>
            <person name="Huang S.-X."/>
        </authorList>
    </citation>
    <scope>NUCLEOTIDE SEQUENCE [LARGE SCALE GENOMIC DNA]</scope>
    <source>
        <strain evidence="2">KIB-2018</strain>
        <tissue evidence="2">Leaf</tissue>
    </source>
</reference>
<feature type="compositionally biased region" description="Low complexity" evidence="1">
    <location>
        <begin position="11"/>
        <end position="20"/>
    </location>
</feature>
<evidence type="ECO:0000313" key="2">
    <source>
        <dbReference type="EMBL" id="KAJ8752581.1"/>
    </source>
</evidence>
<keyword evidence="3" id="KW-1185">Reference proteome</keyword>
<proteinExistence type="predicted"/>
<comment type="caution">
    <text evidence="2">The sequence shown here is derived from an EMBL/GenBank/DDBJ whole genome shotgun (WGS) entry which is preliminary data.</text>
</comment>
<name>A0AAV8SKQ8_9ROSI</name>
<dbReference type="PANTHER" id="PTHR31903">
    <property type="entry name" value="F12F1.11-RELATED"/>
    <property type="match status" value="1"/>
</dbReference>
<dbReference type="Proteomes" id="UP001159364">
    <property type="component" value="Linkage Group LG10"/>
</dbReference>
<protein>
    <submittedName>
        <fullName evidence="2">Uncharacterized protein</fullName>
    </submittedName>
</protein>
<organism evidence="2 3">
    <name type="scientific">Erythroxylum novogranatense</name>
    <dbReference type="NCBI Taxonomy" id="1862640"/>
    <lineage>
        <taxon>Eukaryota</taxon>
        <taxon>Viridiplantae</taxon>
        <taxon>Streptophyta</taxon>
        <taxon>Embryophyta</taxon>
        <taxon>Tracheophyta</taxon>
        <taxon>Spermatophyta</taxon>
        <taxon>Magnoliopsida</taxon>
        <taxon>eudicotyledons</taxon>
        <taxon>Gunneridae</taxon>
        <taxon>Pentapetalae</taxon>
        <taxon>rosids</taxon>
        <taxon>fabids</taxon>
        <taxon>Malpighiales</taxon>
        <taxon>Erythroxylaceae</taxon>
        <taxon>Erythroxylum</taxon>
    </lineage>
</organism>
<evidence type="ECO:0000313" key="3">
    <source>
        <dbReference type="Proteomes" id="UP001159364"/>
    </source>
</evidence>
<accession>A0AAV8SKQ8</accession>
<gene>
    <name evidence="2" type="ORF">K2173_005470</name>
</gene>
<feature type="region of interest" description="Disordered" evidence="1">
    <location>
        <begin position="1"/>
        <end position="25"/>
    </location>
</feature>
<dbReference type="PANTHER" id="PTHR31903:SF13">
    <property type="match status" value="1"/>
</dbReference>
<sequence length="241" mass="26842">MGKRKGKVHPSSSASSSSSSRVDPESVLRHLPETILVTALSLPIPDRKVLAYMIAKSCINPSPLLSEHPKNKYKTTAINKRMQHVALFECGCFECYGVFWRRWGLSPNNKLIDQVIESFEEHLVQKPFPKKQNRCRRKGKGITGRFETAVSVEKPENKPEISTSTEVESDVIMQETAGNGDNEVLCVEHEEHKVGDDVMENPETEVARAQAPATKHGGLVRKFLADIVGLLKSHIWSSGNI</sequence>